<evidence type="ECO:0000259" key="4">
    <source>
        <dbReference type="Pfam" id="PF22624"/>
    </source>
</evidence>
<dbReference type="Gene3D" id="3.90.470.20">
    <property type="entry name" value="4'-phosphopantetheinyl transferase domain"/>
    <property type="match status" value="2"/>
</dbReference>
<protein>
    <submittedName>
        <fullName evidence="5">4'-phosphopantetheinyl transferase superfamily protein</fullName>
    </submittedName>
</protein>
<dbReference type="Pfam" id="PF01648">
    <property type="entry name" value="ACPS"/>
    <property type="match status" value="1"/>
</dbReference>
<dbReference type="SUPFAM" id="SSF56214">
    <property type="entry name" value="4'-phosphopantetheinyl transferase"/>
    <property type="match status" value="2"/>
</dbReference>
<evidence type="ECO:0000256" key="1">
    <source>
        <dbReference type="ARBA" id="ARBA00010990"/>
    </source>
</evidence>
<evidence type="ECO:0000313" key="5">
    <source>
        <dbReference type="EMBL" id="MBO1625895.1"/>
    </source>
</evidence>
<accession>A0ABS3NYI0</accession>
<reference evidence="5 6" key="1">
    <citation type="submission" date="2021-03" db="EMBL/GenBank/DDBJ databases">
        <title>Identification of novel Bacillus strains.</title>
        <authorList>
            <person name="Xiao Z."/>
            <person name="Li Y."/>
            <person name="Shen J."/>
        </authorList>
    </citation>
    <scope>NUCLEOTIDE SEQUENCE [LARGE SCALE GENOMIC DNA]</scope>
    <source>
        <strain evidence="5 6">SY8</strain>
    </source>
</reference>
<dbReference type="InterPro" id="IPR008278">
    <property type="entry name" value="4-PPantetheinyl_Trfase_dom"/>
</dbReference>
<evidence type="ECO:0000256" key="2">
    <source>
        <dbReference type="ARBA" id="ARBA00022679"/>
    </source>
</evidence>
<comment type="caution">
    <text evidence="5">The sequence shown here is derived from an EMBL/GenBank/DDBJ whole genome shotgun (WGS) entry which is preliminary data.</text>
</comment>
<dbReference type="Proteomes" id="UP000677611">
    <property type="component" value="Unassembled WGS sequence"/>
</dbReference>
<feature type="domain" description="4'-phosphopantetheinyl transferase N-terminal" evidence="4">
    <location>
        <begin position="18"/>
        <end position="106"/>
    </location>
</feature>
<feature type="domain" description="4'-phosphopantetheinyl transferase" evidence="3">
    <location>
        <begin position="114"/>
        <end position="188"/>
    </location>
</feature>
<dbReference type="Pfam" id="PF22624">
    <property type="entry name" value="AASDHPPT_N"/>
    <property type="match status" value="1"/>
</dbReference>
<keyword evidence="2 5" id="KW-0808">Transferase</keyword>
<evidence type="ECO:0000259" key="3">
    <source>
        <dbReference type="Pfam" id="PF01648"/>
    </source>
</evidence>
<organism evidence="5 6">
    <name type="scientific">Bacillus arachidis</name>
    <dbReference type="NCBI Taxonomy" id="2819290"/>
    <lineage>
        <taxon>Bacteria</taxon>
        <taxon>Bacillati</taxon>
        <taxon>Bacillota</taxon>
        <taxon>Bacilli</taxon>
        <taxon>Bacillales</taxon>
        <taxon>Bacillaceae</taxon>
        <taxon>Bacillus</taxon>
    </lineage>
</organism>
<dbReference type="PANTHER" id="PTHR12215">
    <property type="entry name" value="PHOSPHOPANTETHEINE TRANSFERASE"/>
    <property type="match status" value="1"/>
</dbReference>
<dbReference type="PANTHER" id="PTHR12215:SF10">
    <property type="entry name" value="L-AMINOADIPATE-SEMIALDEHYDE DEHYDROGENASE-PHOSPHOPANTETHEINYL TRANSFERASE"/>
    <property type="match status" value="1"/>
</dbReference>
<dbReference type="GO" id="GO:0016740">
    <property type="term" value="F:transferase activity"/>
    <property type="evidence" value="ECO:0007669"/>
    <property type="project" value="UniProtKB-KW"/>
</dbReference>
<dbReference type="InterPro" id="IPR055066">
    <property type="entry name" value="AASDHPPT_N"/>
</dbReference>
<comment type="similarity">
    <text evidence="1">Belongs to the P-Pant transferase superfamily. Gsp/Sfp/HetI/AcpT family.</text>
</comment>
<evidence type="ECO:0000313" key="6">
    <source>
        <dbReference type="Proteomes" id="UP000677611"/>
    </source>
</evidence>
<dbReference type="InterPro" id="IPR050559">
    <property type="entry name" value="P-Pant_transferase_sf"/>
</dbReference>
<dbReference type="EMBL" id="JAGDQJ010000013">
    <property type="protein sequence ID" value="MBO1625895.1"/>
    <property type="molecule type" value="Genomic_DNA"/>
</dbReference>
<sequence length="233" mass="27191">MRREILIYEVHLPSNLSLEEFEESLSILSDEELKVYKNYKVDHKKIEFIIGRLLIKQLISKELDIPISEVEIMKNKYGKLFLKKQCMHNEKESLHFNLSHTEGLVICVIGYMDQIGVDVENITYDFLEVMPQVFVPDEIKYINAGSSYETKLIRFFHLWTRKEALVKAKGLGFSLSPLSFSVPYQLNENTAEDFNYFTYSPMKDYVASVAVKNADGLKHTFISKKICWKELIK</sequence>
<keyword evidence="6" id="KW-1185">Reference proteome</keyword>
<name>A0ABS3NYI0_9BACI</name>
<gene>
    <name evidence="5" type="ORF">J4P90_11695</name>
</gene>
<proteinExistence type="inferred from homology"/>
<dbReference type="InterPro" id="IPR037143">
    <property type="entry name" value="4-PPantetheinyl_Trfase_dom_sf"/>
</dbReference>